<evidence type="ECO:0000256" key="7">
    <source>
        <dbReference type="ARBA" id="ARBA00023224"/>
    </source>
</evidence>
<sequence>MEAISLTSIIKPLYYLCKVFGLASFCLCNNCGKKRYTFLHSGAWLSLSWALIYAVNSCLVINFIVQDSDIPDNIAIASVLYYLSLHFTSIIYLCLCNIFRRRNLPLIIDKIEELCNIFTMKVDTNLVYKRMKWFVIFETTVLLLINGTVNAIYLYSEYDSSILETFWLIVEVIGSLCNSLIIIQFVSIVMLLKYILKCINHELGYCYDVLKDSCRYSIIRIQPGGLKTFRSPGTKLISSLCNKVHGLRITYSRLSAVISLVNSYYGFTILMLVSWLFITIVTVLYDALLLFFDSEHTDNLIEYYYDVFDALSLCIYSVILMAVITTSCHLISDETEDTIFHIQNLLLCRDIGKETEKELTIFCSQVKYSKLELTACDLFKLNLPFMKSFISACFAYFVIVFQLK</sequence>
<dbReference type="PANTHER" id="PTHR21143:SF133">
    <property type="entry name" value="GUSTATORY AND PHEROMONE RECEPTOR 32A-RELATED"/>
    <property type="match status" value="1"/>
</dbReference>
<dbReference type="InParanoid" id="A0A067QZT4"/>
<feature type="transmembrane region" description="Helical" evidence="8">
    <location>
        <begin position="80"/>
        <end position="99"/>
    </location>
</feature>
<evidence type="ECO:0000256" key="3">
    <source>
        <dbReference type="ARBA" id="ARBA00022692"/>
    </source>
</evidence>
<accession>A0A067QZT4</accession>
<dbReference type="GO" id="GO:0005886">
    <property type="term" value="C:plasma membrane"/>
    <property type="evidence" value="ECO:0007669"/>
    <property type="project" value="UniProtKB-SubCell"/>
</dbReference>
<dbReference type="GO" id="GO:0030425">
    <property type="term" value="C:dendrite"/>
    <property type="evidence" value="ECO:0007669"/>
    <property type="project" value="TreeGrafter"/>
</dbReference>
<keyword evidence="10" id="KW-1185">Reference proteome</keyword>
<feature type="transmembrane region" description="Helical" evidence="8">
    <location>
        <begin position="303"/>
        <end position="324"/>
    </location>
</feature>
<evidence type="ECO:0000256" key="8">
    <source>
        <dbReference type="RuleBase" id="RU363108"/>
    </source>
</evidence>
<keyword evidence="4 8" id="KW-1133">Transmembrane helix</keyword>
<gene>
    <name evidence="9" type="ORF">L798_14333</name>
</gene>
<proteinExistence type="inferred from homology"/>
<dbReference type="GO" id="GO:0007165">
    <property type="term" value="P:signal transduction"/>
    <property type="evidence" value="ECO:0007669"/>
    <property type="project" value="UniProtKB-KW"/>
</dbReference>
<dbReference type="AlphaFoldDB" id="A0A067QZT4"/>
<evidence type="ECO:0000256" key="4">
    <source>
        <dbReference type="ARBA" id="ARBA00022989"/>
    </source>
</evidence>
<dbReference type="InterPro" id="IPR013604">
    <property type="entry name" value="7TM_chemorcpt"/>
</dbReference>
<dbReference type="GO" id="GO:0008049">
    <property type="term" value="P:male courtship behavior"/>
    <property type="evidence" value="ECO:0007669"/>
    <property type="project" value="TreeGrafter"/>
</dbReference>
<dbReference type="GO" id="GO:0030424">
    <property type="term" value="C:axon"/>
    <property type="evidence" value="ECO:0007669"/>
    <property type="project" value="TreeGrafter"/>
</dbReference>
<feature type="transmembrane region" description="Helical" evidence="8">
    <location>
        <begin position="44"/>
        <end position="65"/>
    </location>
</feature>
<keyword evidence="3 8" id="KW-0812">Transmembrane</keyword>
<feature type="transmembrane region" description="Helical" evidence="8">
    <location>
        <begin position="385"/>
        <end position="403"/>
    </location>
</feature>
<keyword evidence="7 8" id="KW-0807">Transducer</keyword>
<dbReference type="GO" id="GO:0007635">
    <property type="term" value="P:chemosensory behavior"/>
    <property type="evidence" value="ECO:0007669"/>
    <property type="project" value="TreeGrafter"/>
</dbReference>
<comment type="subcellular location">
    <subcellularLocation>
        <location evidence="1 8">Cell membrane</location>
        <topology evidence="1 8">Multi-pass membrane protein</topology>
    </subcellularLocation>
</comment>
<feature type="transmembrane region" description="Helical" evidence="8">
    <location>
        <begin position="264"/>
        <end position="291"/>
    </location>
</feature>
<dbReference type="EMBL" id="KK853149">
    <property type="protein sequence ID" value="KDR10656.1"/>
    <property type="molecule type" value="Genomic_DNA"/>
</dbReference>
<dbReference type="Pfam" id="PF08395">
    <property type="entry name" value="7tm_7"/>
    <property type="match status" value="1"/>
</dbReference>
<reference evidence="9 10" key="1">
    <citation type="journal article" date="2014" name="Nat. Commun.">
        <title>Molecular traces of alternative social organization in a termite genome.</title>
        <authorList>
            <person name="Terrapon N."/>
            <person name="Li C."/>
            <person name="Robertson H.M."/>
            <person name="Ji L."/>
            <person name="Meng X."/>
            <person name="Booth W."/>
            <person name="Chen Z."/>
            <person name="Childers C.P."/>
            <person name="Glastad K.M."/>
            <person name="Gokhale K."/>
            <person name="Gowin J."/>
            <person name="Gronenberg W."/>
            <person name="Hermansen R.A."/>
            <person name="Hu H."/>
            <person name="Hunt B.G."/>
            <person name="Huylmans A.K."/>
            <person name="Khalil S.M."/>
            <person name="Mitchell R.D."/>
            <person name="Munoz-Torres M.C."/>
            <person name="Mustard J.A."/>
            <person name="Pan H."/>
            <person name="Reese J.T."/>
            <person name="Scharf M.E."/>
            <person name="Sun F."/>
            <person name="Vogel H."/>
            <person name="Xiao J."/>
            <person name="Yang W."/>
            <person name="Yang Z."/>
            <person name="Yang Z."/>
            <person name="Zhou J."/>
            <person name="Zhu J."/>
            <person name="Brent C.S."/>
            <person name="Elsik C.G."/>
            <person name="Goodisman M.A."/>
            <person name="Liberles D.A."/>
            <person name="Roe R.M."/>
            <person name="Vargo E.L."/>
            <person name="Vilcinskas A."/>
            <person name="Wang J."/>
            <person name="Bornberg-Bauer E."/>
            <person name="Korb J."/>
            <person name="Zhang G."/>
            <person name="Liebig J."/>
        </authorList>
    </citation>
    <scope>NUCLEOTIDE SEQUENCE [LARGE SCALE GENOMIC DNA]</scope>
    <source>
        <tissue evidence="9">Whole organism</tissue>
    </source>
</reference>
<keyword evidence="5 8" id="KW-0472">Membrane</keyword>
<evidence type="ECO:0000256" key="5">
    <source>
        <dbReference type="ARBA" id="ARBA00023136"/>
    </source>
</evidence>
<evidence type="ECO:0000256" key="6">
    <source>
        <dbReference type="ARBA" id="ARBA00023170"/>
    </source>
</evidence>
<keyword evidence="2 8" id="KW-1003">Cell membrane</keyword>
<feature type="transmembrane region" description="Helical" evidence="8">
    <location>
        <begin position="133"/>
        <end position="154"/>
    </location>
</feature>
<dbReference type="GO" id="GO:0043025">
    <property type="term" value="C:neuronal cell body"/>
    <property type="evidence" value="ECO:0007669"/>
    <property type="project" value="TreeGrafter"/>
</dbReference>
<dbReference type="PANTHER" id="PTHR21143">
    <property type="entry name" value="INVERTEBRATE GUSTATORY RECEPTOR"/>
    <property type="match status" value="1"/>
</dbReference>
<evidence type="ECO:0000313" key="9">
    <source>
        <dbReference type="EMBL" id="KDR10656.1"/>
    </source>
</evidence>
<protein>
    <recommendedName>
        <fullName evidence="8">Gustatory receptor</fullName>
    </recommendedName>
</protein>
<organism evidence="9 10">
    <name type="scientific">Zootermopsis nevadensis</name>
    <name type="common">Dampwood termite</name>
    <dbReference type="NCBI Taxonomy" id="136037"/>
    <lineage>
        <taxon>Eukaryota</taxon>
        <taxon>Metazoa</taxon>
        <taxon>Ecdysozoa</taxon>
        <taxon>Arthropoda</taxon>
        <taxon>Hexapoda</taxon>
        <taxon>Insecta</taxon>
        <taxon>Pterygota</taxon>
        <taxon>Neoptera</taxon>
        <taxon>Polyneoptera</taxon>
        <taxon>Dictyoptera</taxon>
        <taxon>Blattodea</taxon>
        <taxon>Blattoidea</taxon>
        <taxon>Termitoidae</taxon>
        <taxon>Termopsidae</taxon>
        <taxon>Zootermopsis</taxon>
    </lineage>
</organism>
<comment type="similarity">
    <text evidence="8">Belongs to the insect chemoreceptor superfamily. Gustatory receptor (GR) family.</text>
</comment>
<evidence type="ECO:0000313" key="10">
    <source>
        <dbReference type="Proteomes" id="UP000027135"/>
    </source>
</evidence>
<dbReference type="GO" id="GO:0050909">
    <property type="term" value="P:sensory perception of taste"/>
    <property type="evidence" value="ECO:0007669"/>
    <property type="project" value="InterPro"/>
</dbReference>
<dbReference type="Proteomes" id="UP000027135">
    <property type="component" value="Unassembled WGS sequence"/>
</dbReference>
<evidence type="ECO:0000256" key="1">
    <source>
        <dbReference type="ARBA" id="ARBA00004651"/>
    </source>
</evidence>
<evidence type="ECO:0000256" key="2">
    <source>
        <dbReference type="ARBA" id="ARBA00022475"/>
    </source>
</evidence>
<keyword evidence="6 8" id="KW-0675">Receptor</keyword>
<name>A0A067QZT4_ZOONE</name>
<feature type="transmembrane region" description="Helical" evidence="8">
    <location>
        <begin position="166"/>
        <end position="192"/>
    </location>
</feature>
<comment type="function">
    <text evidence="8">Gustatory receptor which mediates acceptance or avoidance behavior, depending on its substrates.</text>
</comment>